<keyword evidence="2" id="KW-1185">Reference proteome</keyword>
<gene>
    <name evidence="1" type="primary">TBLA0G03300</name>
    <name evidence="1" type="ORF">TBLA_0G03300</name>
</gene>
<dbReference type="AlphaFoldDB" id="I2H7B5"/>
<dbReference type="KEGG" id="tbl:TBLA_0G03300"/>
<dbReference type="EMBL" id="HE806322">
    <property type="protein sequence ID" value="CCH62267.1"/>
    <property type="molecule type" value="Genomic_DNA"/>
</dbReference>
<dbReference type="RefSeq" id="XP_004181786.1">
    <property type="nucleotide sequence ID" value="XM_004181738.1"/>
</dbReference>
<dbReference type="InParanoid" id="I2H7B5"/>
<name>I2H7B5_HENB6</name>
<protein>
    <submittedName>
        <fullName evidence="1">Uncharacterized protein</fullName>
    </submittedName>
</protein>
<sequence length="179" mass="18380">MSTRGNYCRPDTAAVPVGGTTLAARNGRSRRTRCAAVCAPGILRLMPCAAACALPDPAAGMGDLGRNGAGMAGQPFARIAPCVSFRLPLAPEIADAVTPGGPVGRIRAREWPPARHIESAAAAALRPLLRCCRRGHGVFCAPGLHIAVCHSAPAEVACCYANDAAIAVVQLCQISSIQC</sequence>
<accession>I2H7B5</accession>
<evidence type="ECO:0000313" key="2">
    <source>
        <dbReference type="Proteomes" id="UP000002866"/>
    </source>
</evidence>
<evidence type="ECO:0000313" key="1">
    <source>
        <dbReference type="EMBL" id="CCH62267.1"/>
    </source>
</evidence>
<dbReference type="HOGENOM" id="CLU_1504438_0_0_1"/>
<dbReference type="Proteomes" id="UP000002866">
    <property type="component" value="Chromosome 7"/>
</dbReference>
<organism evidence="1 2">
    <name type="scientific">Henningerozyma blattae (strain ATCC 34711 / CBS 6284 / DSM 70876 / NBRC 10599 / NRRL Y-10934 / UCD 77-7)</name>
    <name type="common">Yeast</name>
    <name type="synonym">Tetrapisispora blattae</name>
    <dbReference type="NCBI Taxonomy" id="1071380"/>
    <lineage>
        <taxon>Eukaryota</taxon>
        <taxon>Fungi</taxon>
        <taxon>Dikarya</taxon>
        <taxon>Ascomycota</taxon>
        <taxon>Saccharomycotina</taxon>
        <taxon>Saccharomycetes</taxon>
        <taxon>Saccharomycetales</taxon>
        <taxon>Saccharomycetaceae</taxon>
        <taxon>Henningerozyma</taxon>
    </lineage>
</organism>
<reference evidence="1 2" key="1">
    <citation type="journal article" date="2011" name="Proc. Natl. Acad. Sci. U.S.A.">
        <title>Evolutionary erosion of yeast sex chromosomes by mating-type switching accidents.</title>
        <authorList>
            <person name="Gordon J.L."/>
            <person name="Armisen D."/>
            <person name="Proux-Wera E."/>
            <person name="Oheigeartaigh S.S."/>
            <person name="Byrne K.P."/>
            <person name="Wolfe K.H."/>
        </authorList>
    </citation>
    <scope>NUCLEOTIDE SEQUENCE [LARGE SCALE GENOMIC DNA]</scope>
    <source>
        <strain evidence="2">ATCC 34711 / CBS 6284 / DSM 70876 / NBRC 10599 / NRRL Y-10934 / UCD 77-7</strain>
    </source>
</reference>
<proteinExistence type="predicted"/>
<dbReference type="GeneID" id="14497399"/>